<dbReference type="AlphaFoldDB" id="A0A9X3AEB9"/>
<sequence>MDMRIHPQSGSVSPLLSQQPQTTAVAASGKALPADGYTPSAEIQQQAEVRDEQLTATLQSLDSGLLKLPGAGDIRSFEKQFNQALAEAGIDTSQEIELQIESDGSVTVANDHPQKDRIEALFTDRELQQGLVRAQMAQTFEKIGALHDQWLQKLAAGMPEDTANQWLVNATKAVTAEESNLSWKGGKVQGDGEAIAQHGNQQYLAVQAMGAG</sequence>
<organism evidence="2 3">
    <name type="scientific">Thalassolituus pacificus</name>
    <dbReference type="NCBI Taxonomy" id="2975440"/>
    <lineage>
        <taxon>Bacteria</taxon>
        <taxon>Pseudomonadati</taxon>
        <taxon>Pseudomonadota</taxon>
        <taxon>Gammaproteobacteria</taxon>
        <taxon>Oceanospirillales</taxon>
        <taxon>Oceanospirillaceae</taxon>
        <taxon>Thalassolituus</taxon>
    </lineage>
</organism>
<reference evidence="2" key="1">
    <citation type="journal article" date="2022" name="Front. Microbiol.">
        <title>Genome-based taxonomic rearrangement of Oceanobacter-related bacteria including the description of Thalassolituus hydrocarbonoclasticus sp. nov. and Thalassolituus pacificus sp. nov. and emended description of the genus Thalassolituus.</title>
        <authorList>
            <person name="Dong C."/>
            <person name="Wei L."/>
            <person name="Wang J."/>
            <person name="Lai Q."/>
            <person name="Huang Z."/>
            <person name="Shao Z."/>
        </authorList>
    </citation>
    <scope>NUCLEOTIDE SEQUENCE</scope>
    <source>
        <strain evidence="2">59MF3M-4</strain>
    </source>
</reference>
<dbReference type="RefSeq" id="WP_260974933.1">
    <property type="nucleotide sequence ID" value="NZ_JAOANI010000012.1"/>
</dbReference>
<feature type="compositionally biased region" description="Polar residues" evidence="1">
    <location>
        <begin position="8"/>
        <end position="25"/>
    </location>
</feature>
<evidence type="ECO:0000313" key="2">
    <source>
        <dbReference type="EMBL" id="MCT7358007.1"/>
    </source>
</evidence>
<reference evidence="2" key="2">
    <citation type="submission" date="2022-08" db="EMBL/GenBank/DDBJ databases">
        <authorList>
            <person name="Dong C."/>
        </authorList>
    </citation>
    <scope>NUCLEOTIDE SEQUENCE</scope>
    <source>
        <strain evidence="2">59MF3M-4</strain>
    </source>
</reference>
<gene>
    <name evidence="2" type="ORF">NYR02_03090</name>
</gene>
<feature type="region of interest" description="Disordered" evidence="1">
    <location>
        <begin position="1"/>
        <end position="37"/>
    </location>
</feature>
<proteinExistence type="predicted"/>
<comment type="caution">
    <text evidence="2">The sequence shown here is derived from an EMBL/GenBank/DDBJ whole genome shotgun (WGS) entry which is preliminary data.</text>
</comment>
<protein>
    <submittedName>
        <fullName evidence="2">Uncharacterized protein</fullName>
    </submittedName>
</protein>
<name>A0A9X3AEB9_9GAMM</name>
<keyword evidence="3" id="KW-1185">Reference proteome</keyword>
<dbReference type="EMBL" id="JAOANI010000012">
    <property type="protein sequence ID" value="MCT7358007.1"/>
    <property type="molecule type" value="Genomic_DNA"/>
</dbReference>
<dbReference type="Proteomes" id="UP001147830">
    <property type="component" value="Unassembled WGS sequence"/>
</dbReference>
<accession>A0A9X3AEB9</accession>
<evidence type="ECO:0000313" key="3">
    <source>
        <dbReference type="Proteomes" id="UP001147830"/>
    </source>
</evidence>
<evidence type="ECO:0000256" key="1">
    <source>
        <dbReference type="SAM" id="MobiDB-lite"/>
    </source>
</evidence>